<organism evidence="2 3">
    <name type="scientific">Simiaoa sunii</name>
    <dbReference type="NCBI Taxonomy" id="2763672"/>
    <lineage>
        <taxon>Bacteria</taxon>
        <taxon>Bacillati</taxon>
        <taxon>Bacillota</taxon>
        <taxon>Clostridia</taxon>
        <taxon>Lachnospirales</taxon>
        <taxon>Lachnospiraceae</taxon>
        <taxon>Simiaoa</taxon>
    </lineage>
</organism>
<feature type="transmembrane region" description="Helical" evidence="1">
    <location>
        <begin position="149"/>
        <end position="172"/>
    </location>
</feature>
<feature type="transmembrane region" description="Helical" evidence="1">
    <location>
        <begin position="12"/>
        <end position="35"/>
    </location>
</feature>
<gene>
    <name evidence="2" type="ORF">H9Q77_13110</name>
</gene>
<feature type="transmembrane region" description="Helical" evidence="1">
    <location>
        <begin position="115"/>
        <end position="137"/>
    </location>
</feature>
<name>A0A7G9FTX4_9FIRM</name>
<dbReference type="RefSeq" id="WP_118545732.1">
    <property type="nucleotide sequence ID" value="NZ_CP060633.1"/>
</dbReference>
<evidence type="ECO:0000256" key="1">
    <source>
        <dbReference type="SAM" id="Phobius"/>
    </source>
</evidence>
<protein>
    <submittedName>
        <fullName evidence="2">Uncharacterized protein</fullName>
    </submittedName>
</protein>
<sequence length="181" mass="19998">MNEFLKYLKMIPVIIYPYIYVLILAIFLLFAGILPEDYTDVALIGLLIVAVIYNLYSFIIVIVNAVQAAKGKMTARQAARMNLIIKCVQIPAYIMHFILGFIGLAMSVWGIGFLLWAVLIDLLTILLTGISSIGCSVRMRKEGLVSLPGAIFMGVGCFIYCVDVVIAIVYVVKARKKSPAK</sequence>
<keyword evidence="1" id="KW-0472">Membrane</keyword>
<accession>A0A7G9FTX4</accession>
<dbReference type="InterPro" id="IPR046594">
    <property type="entry name" value="DUF6652"/>
</dbReference>
<evidence type="ECO:0000313" key="3">
    <source>
        <dbReference type="Proteomes" id="UP000515981"/>
    </source>
</evidence>
<dbReference type="AlphaFoldDB" id="A0A7G9FTX4"/>
<keyword evidence="1" id="KW-1133">Transmembrane helix</keyword>
<dbReference type="EMBL" id="CP060633">
    <property type="protein sequence ID" value="QNM02006.1"/>
    <property type="molecule type" value="Genomic_DNA"/>
</dbReference>
<dbReference type="Pfam" id="PF20357">
    <property type="entry name" value="DUF6652"/>
    <property type="match status" value="1"/>
</dbReference>
<keyword evidence="1" id="KW-0812">Transmembrane</keyword>
<keyword evidence="3" id="KW-1185">Reference proteome</keyword>
<evidence type="ECO:0000313" key="2">
    <source>
        <dbReference type="EMBL" id="QNM02006.1"/>
    </source>
</evidence>
<reference evidence="2 3" key="1">
    <citation type="submission" date="2020-08" db="EMBL/GenBank/DDBJ databases">
        <authorList>
            <person name="Liu C."/>
            <person name="Sun Q."/>
        </authorList>
    </citation>
    <scope>NUCLEOTIDE SEQUENCE [LARGE SCALE GENOMIC DNA]</scope>
    <source>
        <strain evidence="2 3">NSJ-8</strain>
    </source>
</reference>
<dbReference type="Proteomes" id="UP000515981">
    <property type="component" value="Chromosome"/>
</dbReference>
<proteinExistence type="predicted"/>
<feature type="transmembrane region" description="Helical" evidence="1">
    <location>
        <begin position="87"/>
        <end position="109"/>
    </location>
</feature>
<feature type="transmembrane region" description="Helical" evidence="1">
    <location>
        <begin position="41"/>
        <end position="66"/>
    </location>
</feature>
<dbReference type="KEGG" id="ssun:H9Q77_13110"/>